<name>A0AAX0AZT0_CLOBE</name>
<organism evidence="1 2">
    <name type="scientific">Clostridium beijerinckii</name>
    <name type="common">Clostridium MP</name>
    <dbReference type="NCBI Taxonomy" id="1520"/>
    <lineage>
        <taxon>Bacteria</taxon>
        <taxon>Bacillati</taxon>
        <taxon>Bacillota</taxon>
        <taxon>Clostridia</taxon>
        <taxon>Eubacteriales</taxon>
        <taxon>Clostridiaceae</taxon>
        <taxon>Clostridium</taxon>
    </lineage>
</organism>
<dbReference type="Proteomes" id="UP001193748">
    <property type="component" value="Unassembled WGS sequence"/>
</dbReference>
<protein>
    <submittedName>
        <fullName evidence="1">BMFP domain-containing protein YqiC</fullName>
    </submittedName>
</protein>
<dbReference type="RefSeq" id="WP_173710884.1">
    <property type="nucleotide sequence ID" value="NZ_JABSWW010000001.1"/>
</dbReference>
<proteinExistence type="predicted"/>
<dbReference type="AlphaFoldDB" id="A0AAX0AZT0"/>
<evidence type="ECO:0000313" key="1">
    <source>
        <dbReference type="EMBL" id="NRT88560.1"/>
    </source>
</evidence>
<sequence length="122" mass="14278">MQVSLKEIGALFEKLDEKIDLYNGIEEAYRKNGSCTIEEEMSMSEYTKNKIEEINEKVNLLMESAIVEMDEDTSEIYKALKGKSKRNGRKIPSKVEQDIEKKIVKVKDDIEKILEEFRERIK</sequence>
<comment type="caution">
    <text evidence="1">The sequence shown here is derived from an EMBL/GenBank/DDBJ whole genome shotgun (WGS) entry which is preliminary data.</text>
</comment>
<reference evidence="1" key="2">
    <citation type="journal article" date="2022" name="Nat. Biotechnol.">
        <title>Carbon-negative production of acetone and isopropanol by gas fermentation at industrial pilot scale.</title>
        <authorList>
            <person name="Liew F.E."/>
            <person name="Nogle R."/>
            <person name="Abdalla T."/>
            <person name="Rasor B.J."/>
            <person name="Canter C."/>
            <person name="Jensen R.O."/>
            <person name="Wang L."/>
            <person name="Strutz J."/>
            <person name="Chirania P."/>
            <person name="De Tissera S."/>
            <person name="Mueller A.P."/>
            <person name="Ruan Z."/>
            <person name="Gao A."/>
            <person name="Tran L."/>
            <person name="Engle N.L."/>
            <person name="Bromley J.C."/>
            <person name="Daniell J."/>
            <person name="Conrado R."/>
            <person name="Tschaplinski T.J."/>
            <person name="Giannone R.J."/>
            <person name="Hettich R.L."/>
            <person name="Karim A.S."/>
            <person name="Simpson S.D."/>
            <person name="Brown S.D."/>
            <person name="Leang C."/>
            <person name="Jewett M.C."/>
            <person name="Kopke M."/>
        </authorList>
    </citation>
    <scope>NUCLEOTIDE SEQUENCE</scope>
    <source>
        <strain evidence="1">DJ080</strain>
    </source>
</reference>
<evidence type="ECO:0000313" key="2">
    <source>
        <dbReference type="Proteomes" id="UP001193748"/>
    </source>
</evidence>
<accession>A0AAX0AZT0</accession>
<gene>
    <name evidence="1" type="ORF">B0H41_002239</name>
</gene>
<reference evidence="1" key="1">
    <citation type="submission" date="2020-05" db="EMBL/GenBank/DDBJ databases">
        <authorList>
            <person name="Brown S."/>
            <person name="Huntemann M."/>
            <person name="Clum A."/>
            <person name="Spunde A."/>
            <person name="Palaniappan K."/>
            <person name="Ritter S."/>
            <person name="Mikhailova N."/>
            <person name="Chen I.-M."/>
            <person name="Stamatis D."/>
            <person name="Reddy T."/>
            <person name="O'Malley R."/>
            <person name="Daum C."/>
            <person name="Shapiro N."/>
            <person name="Ivanova N."/>
            <person name="Kyrpides N."/>
            <person name="Woyke T."/>
        </authorList>
    </citation>
    <scope>NUCLEOTIDE SEQUENCE</scope>
    <source>
        <strain evidence="1">DJ080</strain>
    </source>
</reference>
<dbReference type="EMBL" id="JABSWW010000001">
    <property type="protein sequence ID" value="NRT88560.1"/>
    <property type="molecule type" value="Genomic_DNA"/>
</dbReference>